<evidence type="ECO:0000313" key="14">
    <source>
        <dbReference type="Proteomes" id="UP000565468"/>
    </source>
</evidence>
<keyword evidence="6" id="KW-0547">Nucleotide-binding</keyword>
<dbReference type="Pfam" id="PF01590">
    <property type="entry name" value="GAF"/>
    <property type="match status" value="1"/>
</dbReference>
<evidence type="ECO:0000256" key="11">
    <source>
        <dbReference type="SAM" id="Coils"/>
    </source>
</evidence>
<reference evidence="13 14" key="1">
    <citation type="submission" date="2020-04" db="EMBL/GenBank/DDBJ databases">
        <title>Paenibacillus algicola sp. nov., a novel marine bacterium producing alginate lyase.</title>
        <authorList>
            <person name="Huang H."/>
        </authorList>
    </citation>
    <scope>NUCLEOTIDE SEQUENCE [LARGE SCALE GENOMIC DNA]</scope>
    <source>
        <strain evidence="13 14">L7-75</strain>
    </source>
</reference>
<keyword evidence="5" id="KW-0808">Transferase</keyword>
<dbReference type="InterPro" id="IPR036890">
    <property type="entry name" value="HATPase_C_sf"/>
</dbReference>
<evidence type="ECO:0000256" key="4">
    <source>
        <dbReference type="ARBA" id="ARBA00022553"/>
    </source>
</evidence>
<dbReference type="Pfam" id="PF00512">
    <property type="entry name" value="HisKA"/>
    <property type="match status" value="1"/>
</dbReference>
<dbReference type="CDD" id="cd00082">
    <property type="entry name" value="HisKA"/>
    <property type="match status" value="1"/>
</dbReference>
<proteinExistence type="inferred from homology"/>
<dbReference type="InterPro" id="IPR003594">
    <property type="entry name" value="HATPase_dom"/>
</dbReference>
<dbReference type="PRINTS" id="PR00344">
    <property type="entry name" value="BCTRLSENSOR"/>
</dbReference>
<dbReference type="FunFam" id="3.30.565.10:FF:000010">
    <property type="entry name" value="Sensor histidine kinase RcsC"/>
    <property type="match status" value="1"/>
</dbReference>
<dbReference type="RefSeq" id="WP_169503838.1">
    <property type="nucleotide sequence ID" value="NZ_JABBPN010000003.1"/>
</dbReference>
<dbReference type="InterPro" id="IPR004358">
    <property type="entry name" value="Sig_transdc_His_kin-like_C"/>
</dbReference>
<dbReference type="EMBL" id="JABBPN010000003">
    <property type="protein sequence ID" value="NMO95073.1"/>
    <property type="molecule type" value="Genomic_DNA"/>
</dbReference>
<dbReference type="SUPFAM" id="SSF55781">
    <property type="entry name" value="GAF domain-like"/>
    <property type="match status" value="1"/>
</dbReference>
<dbReference type="InterPro" id="IPR005467">
    <property type="entry name" value="His_kinase_dom"/>
</dbReference>
<dbReference type="Gene3D" id="3.30.565.10">
    <property type="entry name" value="Histidine kinase-like ATPase, C-terminal domain"/>
    <property type="match status" value="1"/>
</dbReference>
<dbReference type="InterPro" id="IPR003018">
    <property type="entry name" value="GAF"/>
</dbReference>
<keyword evidence="8" id="KW-0067">ATP-binding</keyword>
<dbReference type="InterPro" id="IPR029016">
    <property type="entry name" value="GAF-like_dom_sf"/>
</dbReference>
<comment type="catalytic activity">
    <reaction evidence="1">
        <text>ATP + protein L-histidine = ADP + protein N-phospho-L-histidine.</text>
        <dbReference type="EC" id="2.7.13.3"/>
    </reaction>
</comment>
<gene>
    <name evidence="13" type="ORF">HII30_04640</name>
</gene>
<evidence type="ECO:0000256" key="6">
    <source>
        <dbReference type="ARBA" id="ARBA00022741"/>
    </source>
</evidence>
<dbReference type="InterPro" id="IPR003661">
    <property type="entry name" value="HisK_dim/P_dom"/>
</dbReference>
<keyword evidence="7 13" id="KW-0418">Kinase</keyword>
<protein>
    <recommendedName>
        <fullName evidence="10">Circadian input-output histidine kinase CikA</fullName>
        <ecNumber evidence="3">2.7.13.3</ecNumber>
    </recommendedName>
</protein>
<dbReference type="Gene3D" id="1.10.287.130">
    <property type="match status" value="1"/>
</dbReference>
<keyword evidence="9" id="KW-0902">Two-component regulatory system</keyword>
<dbReference type="InterPro" id="IPR036097">
    <property type="entry name" value="HisK_dim/P_sf"/>
</dbReference>
<evidence type="ECO:0000313" key="13">
    <source>
        <dbReference type="EMBL" id="NMO95073.1"/>
    </source>
</evidence>
<dbReference type="PANTHER" id="PTHR43047">
    <property type="entry name" value="TWO-COMPONENT HISTIDINE PROTEIN KINASE"/>
    <property type="match status" value="1"/>
</dbReference>
<evidence type="ECO:0000259" key="12">
    <source>
        <dbReference type="PROSITE" id="PS50109"/>
    </source>
</evidence>
<evidence type="ECO:0000256" key="8">
    <source>
        <dbReference type="ARBA" id="ARBA00022840"/>
    </source>
</evidence>
<evidence type="ECO:0000256" key="2">
    <source>
        <dbReference type="ARBA" id="ARBA00006402"/>
    </source>
</evidence>
<evidence type="ECO:0000256" key="7">
    <source>
        <dbReference type="ARBA" id="ARBA00022777"/>
    </source>
</evidence>
<dbReference type="SMART" id="SM00388">
    <property type="entry name" value="HisKA"/>
    <property type="match status" value="1"/>
</dbReference>
<dbReference type="AlphaFoldDB" id="A0A848M5J2"/>
<keyword evidence="11" id="KW-0175">Coiled coil</keyword>
<dbReference type="GO" id="GO:0000155">
    <property type="term" value="F:phosphorelay sensor kinase activity"/>
    <property type="evidence" value="ECO:0007669"/>
    <property type="project" value="InterPro"/>
</dbReference>
<dbReference type="CDD" id="cd16922">
    <property type="entry name" value="HATPase_EvgS-ArcB-TorS-like"/>
    <property type="match status" value="1"/>
</dbReference>
<evidence type="ECO:0000256" key="9">
    <source>
        <dbReference type="ARBA" id="ARBA00023012"/>
    </source>
</evidence>
<dbReference type="Proteomes" id="UP000565468">
    <property type="component" value="Unassembled WGS sequence"/>
</dbReference>
<comment type="similarity">
    <text evidence="2">In the N-terminal section; belongs to the phytochrome family.</text>
</comment>
<dbReference type="Pfam" id="PF02518">
    <property type="entry name" value="HATPase_c"/>
    <property type="match status" value="1"/>
</dbReference>
<evidence type="ECO:0000256" key="3">
    <source>
        <dbReference type="ARBA" id="ARBA00012438"/>
    </source>
</evidence>
<dbReference type="SUPFAM" id="SSF47384">
    <property type="entry name" value="Homodimeric domain of signal transducing histidine kinase"/>
    <property type="match status" value="1"/>
</dbReference>
<evidence type="ECO:0000256" key="5">
    <source>
        <dbReference type="ARBA" id="ARBA00022679"/>
    </source>
</evidence>
<comment type="caution">
    <text evidence="13">The sequence shown here is derived from an EMBL/GenBank/DDBJ whole genome shotgun (WGS) entry which is preliminary data.</text>
</comment>
<dbReference type="PROSITE" id="PS50109">
    <property type="entry name" value="HIS_KIN"/>
    <property type="match status" value="1"/>
</dbReference>
<feature type="coiled-coil region" evidence="11">
    <location>
        <begin position="153"/>
        <end position="183"/>
    </location>
</feature>
<feature type="domain" description="Histidine kinase" evidence="12">
    <location>
        <begin position="183"/>
        <end position="405"/>
    </location>
</feature>
<accession>A0A848M5J2</accession>
<dbReference type="SMART" id="SM00387">
    <property type="entry name" value="HATPase_c"/>
    <property type="match status" value="1"/>
</dbReference>
<keyword evidence="4" id="KW-0597">Phosphoprotein</keyword>
<dbReference type="GO" id="GO:0005524">
    <property type="term" value="F:ATP binding"/>
    <property type="evidence" value="ECO:0007669"/>
    <property type="project" value="UniProtKB-KW"/>
</dbReference>
<sequence length="406" mass="45013">MLKTDFVDVLSVISQKLYNAAAQVMDTASRMIPANTFCIANLDDISTKVLKAYNRDKIILGEGLVVENAESYCALVTEHAQGPLVIHNNLTHPLTREMDATQFVGGCSFIGVPIRDERGEVYGSLCSFDQDFYKYEERDVELLLSLSTFFTGLLEMEATLQQLREAEEAAAQVMEEKNNLLAVLSHEIRTPINGVIGMADLLQSTELTEDQTLYVDVIQKSSTSLLGMMDHILEYSKMESGTMTLDERAFTVSDIMNHVLQLFAQDAKNKGLKLQGIFDAKMDAALIGDSHKLTQILINLLGNALKYTEAGEINLLIHMSLEQQGTASITFEVQDTGIGIPADQQERLFRSFSQIRDQRNTKKYSGAGLGLSICKQLAELMGGRVWLESSSSEGSRFMFHIQVPTA</sequence>
<evidence type="ECO:0000256" key="10">
    <source>
        <dbReference type="ARBA" id="ARBA00074306"/>
    </source>
</evidence>
<dbReference type="EC" id="2.7.13.3" evidence="3"/>
<keyword evidence="14" id="KW-1185">Reference proteome</keyword>
<evidence type="ECO:0000256" key="1">
    <source>
        <dbReference type="ARBA" id="ARBA00000085"/>
    </source>
</evidence>
<dbReference type="SUPFAM" id="SSF55874">
    <property type="entry name" value="ATPase domain of HSP90 chaperone/DNA topoisomerase II/histidine kinase"/>
    <property type="match status" value="1"/>
</dbReference>
<name>A0A848M5J2_PAELE</name>
<dbReference type="Gene3D" id="3.30.450.40">
    <property type="match status" value="1"/>
</dbReference>
<organism evidence="13 14">
    <name type="scientific">Paenibacillus lemnae</name>
    <dbReference type="NCBI Taxonomy" id="1330551"/>
    <lineage>
        <taxon>Bacteria</taxon>
        <taxon>Bacillati</taxon>
        <taxon>Bacillota</taxon>
        <taxon>Bacilli</taxon>
        <taxon>Bacillales</taxon>
        <taxon>Paenibacillaceae</taxon>
        <taxon>Paenibacillus</taxon>
    </lineage>
</organism>